<evidence type="ECO:0000313" key="3">
    <source>
        <dbReference type="Proteomes" id="UP000451471"/>
    </source>
</evidence>
<keyword evidence="1" id="KW-0472">Membrane</keyword>
<evidence type="ECO:0000313" key="2">
    <source>
        <dbReference type="EMBL" id="MWG35021.1"/>
    </source>
</evidence>
<dbReference type="InterPro" id="IPR006311">
    <property type="entry name" value="TAT_signal"/>
</dbReference>
<organism evidence="2 3">
    <name type="scientific">Halomarina oriensis</name>
    <dbReference type="NCBI Taxonomy" id="671145"/>
    <lineage>
        <taxon>Archaea</taxon>
        <taxon>Methanobacteriati</taxon>
        <taxon>Methanobacteriota</taxon>
        <taxon>Stenosarchaea group</taxon>
        <taxon>Halobacteria</taxon>
        <taxon>Halobacteriales</taxon>
        <taxon>Natronomonadaceae</taxon>
        <taxon>Halomarina</taxon>
    </lineage>
</organism>
<gene>
    <name evidence="2" type="ORF">GQS65_11075</name>
</gene>
<keyword evidence="3" id="KW-1185">Reference proteome</keyword>
<keyword evidence="1" id="KW-1133">Transmembrane helix</keyword>
<reference evidence="2 3" key="1">
    <citation type="submission" date="2019-12" db="EMBL/GenBank/DDBJ databases">
        <title>Halocatena pleomorpha gen. nov. sp. nov., an extremely halophilic archaeon of family Halobacteriaceae isolated from saltpan soil.</title>
        <authorList>
            <person name="Pal Y."/>
            <person name="Verma A."/>
            <person name="Krishnamurthi S."/>
            <person name="Kumar P."/>
        </authorList>
    </citation>
    <scope>NUCLEOTIDE SEQUENCE [LARGE SCALE GENOMIC DNA]</scope>
    <source>
        <strain evidence="2 3">JCM 16495</strain>
    </source>
</reference>
<sequence>MDGRNGDKRKSSSTRRRLLKGIGASAVGIPLIASGTAAAYNYQEGDRTSIALDGSDGFTDLGVTFGLEYAHYNGYDVDYGADHEHRIRFTAVGGLLHNGEKSPGLTVSDQYMEIDARYEPMVEFNFDRQDIGMYPAGRSDVDEFYREFFMTMVEQLPFAGAVSDANNLVQAALDIGDLDNSDRYRTWSYYRGSGSGDRSEAKHSGEFKFYTNDGDSGRIPVTLRLEGGDYFSDTHISLEHTLYVDYHGGDISLRRYTGI</sequence>
<dbReference type="EMBL" id="WSZK01000016">
    <property type="protein sequence ID" value="MWG35021.1"/>
    <property type="molecule type" value="Genomic_DNA"/>
</dbReference>
<protein>
    <submittedName>
        <fullName evidence="2">Uncharacterized protein</fullName>
    </submittedName>
</protein>
<dbReference type="AlphaFoldDB" id="A0A6B0GM92"/>
<name>A0A6B0GM92_9EURY</name>
<proteinExistence type="predicted"/>
<evidence type="ECO:0000256" key="1">
    <source>
        <dbReference type="SAM" id="Phobius"/>
    </source>
</evidence>
<dbReference type="PROSITE" id="PS51318">
    <property type="entry name" value="TAT"/>
    <property type="match status" value="1"/>
</dbReference>
<comment type="caution">
    <text evidence="2">The sequence shown here is derived from an EMBL/GenBank/DDBJ whole genome shotgun (WGS) entry which is preliminary data.</text>
</comment>
<dbReference type="RefSeq" id="WP_158204714.1">
    <property type="nucleotide sequence ID" value="NZ_WSZK01000016.1"/>
</dbReference>
<dbReference type="Proteomes" id="UP000451471">
    <property type="component" value="Unassembled WGS sequence"/>
</dbReference>
<keyword evidence="1" id="KW-0812">Transmembrane</keyword>
<feature type="transmembrane region" description="Helical" evidence="1">
    <location>
        <begin position="21"/>
        <end position="42"/>
    </location>
</feature>
<accession>A0A6B0GM92</accession>